<dbReference type="InterPro" id="IPR000835">
    <property type="entry name" value="HTH_MarR-typ"/>
</dbReference>
<reference evidence="6" key="1">
    <citation type="journal article" date="2019" name="Int. J. Syst. Evol. Microbiol.">
        <title>The Global Catalogue of Microorganisms (GCM) 10K type strain sequencing project: providing services to taxonomists for standard genome sequencing and annotation.</title>
        <authorList>
            <consortium name="The Broad Institute Genomics Platform"/>
            <consortium name="The Broad Institute Genome Sequencing Center for Infectious Disease"/>
            <person name="Wu L."/>
            <person name="Ma J."/>
        </authorList>
    </citation>
    <scope>NUCLEOTIDE SEQUENCE [LARGE SCALE GENOMIC DNA]</scope>
    <source>
        <strain evidence="6">KCTC 3913</strain>
    </source>
</reference>
<dbReference type="EMBL" id="JBHUMF010000015">
    <property type="protein sequence ID" value="MFD2680545.1"/>
    <property type="molecule type" value="Genomic_DNA"/>
</dbReference>
<dbReference type="InterPro" id="IPR036390">
    <property type="entry name" value="WH_DNA-bd_sf"/>
</dbReference>
<evidence type="ECO:0000313" key="6">
    <source>
        <dbReference type="Proteomes" id="UP001597506"/>
    </source>
</evidence>
<dbReference type="PRINTS" id="PR00598">
    <property type="entry name" value="HTHMARR"/>
</dbReference>
<evidence type="ECO:0000256" key="1">
    <source>
        <dbReference type="ARBA" id="ARBA00023015"/>
    </source>
</evidence>
<sequence length="146" mass="16825">MKEELFNLEGLLRSASRMMKADIRELLGDGMTSSEFMVIRLIEDQGALKASEVSKLMEVSASHITSVTDSLVEKGFITRQRSSEDRRVIELALTDDGKARLIHFKKKKSLYFQQLFQSFSEEEILNFMKLIEKMLTHKDKAKQDFS</sequence>
<evidence type="ECO:0000256" key="2">
    <source>
        <dbReference type="ARBA" id="ARBA00023125"/>
    </source>
</evidence>
<keyword evidence="2" id="KW-0238">DNA-binding</keyword>
<keyword evidence="3" id="KW-0804">Transcription</keyword>
<gene>
    <name evidence="5" type="ORF">ACFSUL_07220</name>
</gene>
<feature type="domain" description="HTH marR-type" evidence="4">
    <location>
        <begin position="5"/>
        <end position="136"/>
    </location>
</feature>
<organism evidence="5 6">
    <name type="scientific">Bacillus seohaeanensis</name>
    <dbReference type="NCBI Taxonomy" id="284580"/>
    <lineage>
        <taxon>Bacteria</taxon>
        <taxon>Bacillati</taxon>
        <taxon>Bacillota</taxon>
        <taxon>Bacilli</taxon>
        <taxon>Bacillales</taxon>
        <taxon>Bacillaceae</taxon>
        <taxon>Bacillus</taxon>
    </lineage>
</organism>
<evidence type="ECO:0000259" key="4">
    <source>
        <dbReference type="PROSITE" id="PS50995"/>
    </source>
</evidence>
<dbReference type="PROSITE" id="PS50995">
    <property type="entry name" value="HTH_MARR_2"/>
    <property type="match status" value="1"/>
</dbReference>
<dbReference type="InterPro" id="IPR036388">
    <property type="entry name" value="WH-like_DNA-bd_sf"/>
</dbReference>
<name>A0ABW5RQH8_9BACI</name>
<dbReference type="Proteomes" id="UP001597506">
    <property type="component" value="Unassembled WGS sequence"/>
</dbReference>
<proteinExistence type="predicted"/>
<dbReference type="RefSeq" id="WP_377934031.1">
    <property type="nucleotide sequence ID" value="NZ_JBHUMF010000015.1"/>
</dbReference>
<accession>A0ABW5RQH8</accession>
<dbReference type="SUPFAM" id="SSF46785">
    <property type="entry name" value="Winged helix' DNA-binding domain"/>
    <property type="match status" value="1"/>
</dbReference>
<dbReference type="Gene3D" id="1.10.10.10">
    <property type="entry name" value="Winged helix-like DNA-binding domain superfamily/Winged helix DNA-binding domain"/>
    <property type="match status" value="1"/>
</dbReference>
<evidence type="ECO:0000313" key="5">
    <source>
        <dbReference type="EMBL" id="MFD2680545.1"/>
    </source>
</evidence>
<keyword evidence="1" id="KW-0805">Transcription regulation</keyword>
<dbReference type="Pfam" id="PF01047">
    <property type="entry name" value="MarR"/>
    <property type="match status" value="1"/>
</dbReference>
<keyword evidence="6" id="KW-1185">Reference proteome</keyword>
<dbReference type="PANTHER" id="PTHR42756">
    <property type="entry name" value="TRANSCRIPTIONAL REGULATOR, MARR"/>
    <property type="match status" value="1"/>
</dbReference>
<comment type="caution">
    <text evidence="5">The sequence shown here is derived from an EMBL/GenBank/DDBJ whole genome shotgun (WGS) entry which is preliminary data.</text>
</comment>
<evidence type="ECO:0000256" key="3">
    <source>
        <dbReference type="ARBA" id="ARBA00023163"/>
    </source>
</evidence>
<dbReference type="PANTHER" id="PTHR42756:SF1">
    <property type="entry name" value="TRANSCRIPTIONAL REPRESSOR OF EMRAB OPERON"/>
    <property type="match status" value="1"/>
</dbReference>
<protein>
    <submittedName>
        <fullName evidence="5">MarR family winged helix-turn-helix transcriptional regulator</fullName>
    </submittedName>
</protein>
<dbReference type="SMART" id="SM00347">
    <property type="entry name" value="HTH_MARR"/>
    <property type="match status" value="1"/>
</dbReference>